<reference evidence="4" key="1">
    <citation type="journal article" date="2019" name="Int. J. Syst. Evol. Microbiol.">
        <title>The Global Catalogue of Microorganisms (GCM) 10K type strain sequencing project: providing services to taxonomists for standard genome sequencing and annotation.</title>
        <authorList>
            <consortium name="The Broad Institute Genomics Platform"/>
            <consortium name="The Broad Institute Genome Sequencing Center for Infectious Disease"/>
            <person name="Wu L."/>
            <person name="Ma J."/>
        </authorList>
    </citation>
    <scope>NUCLEOTIDE SEQUENCE [LARGE SCALE GENOMIC DNA]</scope>
    <source>
        <strain evidence="4">JCM 30846</strain>
    </source>
</reference>
<feature type="region of interest" description="Disordered" evidence="1">
    <location>
        <begin position="1"/>
        <end position="27"/>
    </location>
</feature>
<organism evidence="3 4">
    <name type="scientific">Streptomyces tremellae</name>
    <dbReference type="NCBI Taxonomy" id="1124239"/>
    <lineage>
        <taxon>Bacteria</taxon>
        <taxon>Bacillati</taxon>
        <taxon>Actinomycetota</taxon>
        <taxon>Actinomycetes</taxon>
        <taxon>Kitasatosporales</taxon>
        <taxon>Streptomycetaceae</taxon>
        <taxon>Streptomyces</taxon>
    </lineage>
</organism>
<evidence type="ECO:0000313" key="3">
    <source>
        <dbReference type="EMBL" id="GAA3738184.1"/>
    </source>
</evidence>
<feature type="compositionally biased region" description="Basic and acidic residues" evidence="1">
    <location>
        <begin position="10"/>
        <end position="21"/>
    </location>
</feature>
<dbReference type="EMBL" id="BAABEP010000028">
    <property type="protein sequence ID" value="GAA3738184.1"/>
    <property type="molecule type" value="Genomic_DNA"/>
</dbReference>
<evidence type="ECO:0000259" key="2">
    <source>
        <dbReference type="Pfam" id="PF16640"/>
    </source>
</evidence>
<proteinExistence type="predicted"/>
<keyword evidence="4" id="KW-1185">Reference proteome</keyword>
<accession>A0ABP7FKM4</accession>
<name>A0ABP7FKM4_9ACTN</name>
<dbReference type="InterPro" id="IPR032109">
    <property type="entry name" value="Big_3_5"/>
</dbReference>
<sequence>MVSMSTFHPRTFESDVEHGESTESVDYGTGTLSAKVRAGGRSAFTLPASLPVGLYAIAARYGGTDAVEPSGTAAQRLVVRKAPTSTALTLAKAKAKHGTSPRVTVTVVGHTGGAFPGGTVTVTVTARAAGASTTTRATLTAAQKGVLTLSPKLRGARGTATVTAVYGGDARYSASTSPHRRVKLT</sequence>
<dbReference type="Proteomes" id="UP001499884">
    <property type="component" value="Unassembled WGS sequence"/>
</dbReference>
<feature type="domain" description="Bacterial Ig-like" evidence="2">
    <location>
        <begin position="88"/>
        <end position="183"/>
    </location>
</feature>
<protein>
    <recommendedName>
        <fullName evidence="2">Bacterial Ig-like domain-containing protein</fullName>
    </recommendedName>
</protein>
<comment type="caution">
    <text evidence="3">The sequence shown here is derived from an EMBL/GenBank/DDBJ whole genome shotgun (WGS) entry which is preliminary data.</text>
</comment>
<dbReference type="Gene3D" id="2.60.40.10">
    <property type="entry name" value="Immunoglobulins"/>
    <property type="match status" value="1"/>
</dbReference>
<evidence type="ECO:0000313" key="4">
    <source>
        <dbReference type="Proteomes" id="UP001499884"/>
    </source>
</evidence>
<evidence type="ECO:0000256" key="1">
    <source>
        <dbReference type="SAM" id="MobiDB-lite"/>
    </source>
</evidence>
<dbReference type="InterPro" id="IPR013783">
    <property type="entry name" value="Ig-like_fold"/>
</dbReference>
<gene>
    <name evidence="3" type="ORF">GCM10023082_39270</name>
</gene>
<dbReference type="Pfam" id="PF16640">
    <property type="entry name" value="Big_3_5"/>
    <property type="match status" value="1"/>
</dbReference>